<dbReference type="AlphaFoldDB" id="B4FPP7"/>
<accession>B4FPP7</accession>
<organism evidence="2">
    <name type="scientific">Zea mays</name>
    <name type="common">Maize</name>
    <dbReference type="NCBI Taxonomy" id="4577"/>
    <lineage>
        <taxon>Eukaryota</taxon>
        <taxon>Viridiplantae</taxon>
        <taxon>Streptophyta</taxon>
        <taxon>Embryophyta</taxon>
        <taxon>Tracheophyta</taxon>
        <taxon>Spermatophyta</taxon>
        <taxon>Magnoliopsida</taxon>
        <taxon>Liliopsida</taxon>
        <taxon>Poales</taxon>
        <taxon>Poaceae</taxon>
        <taxon>PACMAD clade</taxon>
        <taxon>Panicoideae</taxon>
        <taxon>Andropogonodae</taxon>
        <taxon>Andropogoneae</taxon>
        <taxon>Tripsacinae</taxon>
        <taxon>Zea</taxon>
    </lineage>
</organism>
<feature type="chain" id="PRO_5012813359" evidence="1">
    <location>
        <begin position="16"/>
        <end position="64"/>
    </location>
</feature>
<evidence type="ECO:0000313" key="2">
    <source>
        <dbReference type="EMBL" id="ACF84090.1"/>
    </source>
</evidence>
<dbReference type="EMBL" id="BT039085">
    <property type="protein sequence ID" value="ACF84090.1"/>
    <property type="molecule type" value="mRNA"/>
</dbReference>
<sequence length="64" mass="7056">MIILLDLFFLGSLSSLLLDHVSPYVSDVLWLMVFLDTLSPLTVECICCLPSYQISSESSSILSS</sequence>
<keyword evidence="1" id="KW-0732">Signal</keyword>
<feature type="signal peptide" evidence="1">
    <location>
        <begin position="1"/>
        <end position="15"/>
    </location>
</feature>
<protein>
    <submittedName>
        <fullName evidence="2">Uncharacterized protein</fullName>
    </submittedName>
</protein>
<name>B4FPP7_MAIZE</name>
<proteinExistence type="evidence at transcript level"/>
<evidence type="ECO:0000256" key="1">
    <source>
        <dbReference type="SAM" id="SignalP"/>
    </source>
</evidence>
<reference evidence="2" key="1">
    <citation type="journal article" date="2009" name="PLoS Genet.">
        <title>Sequencing, mapping, and analysis of 27,455 maize full-length cDNAs.</title>
        <authorList>
            <person name="Soderlund C."/>
            <person name="Descour A."/>
            <person name="Kudrna D."/>
            <person name="Bomhoff M."/>
            <person name="Boyd L."/>
            <person name="Currie J."/>
            <person name="Angelova A."/>
            <person name="Collura K."/>
            <person name="Wissotski M."/>
            <person name="Ashley E."/>
            <person name="Morrow D."/>
            <person name="Fernandes J."/>
            <person name="Walbot V."/>
            <person name="Yu Y."/>
        </authorList>
    </citation>
    <scope>NUCLEOTIDE SEQUENCE</scope>
    <source>
        <strain evidence="2">B73</strain>
    </source>
</reference>